<dbReference type="AlphaFoldDB" id="A0A369BXZ7"/>
<comment type="caution">
    <text evidence="2">The sequence shown here is derived from an EMBL/GenBank/DDBJ whole genome shotgun (WGS) entry which is preliminary data.</text>
</comment>
<reference evidence="2 3" key="1">
    <citation type="submission" date="2018-07" db="EMBL/GenBank/DDBJ databases">
        <title>Genomic Encyclopedia of Type Strains, Phase IV (KMG-IV): sequencing the most valuable type-strain genomes for metagenomic binning, comparative biology and taxonomic classification.</title>
        <authorList>
            <person name="Goeker M."/>
        </authorList>
    </citation>
    <scope>NUCLEOTIDE SEQUENCE [LARGE SCALE GENOMIC DNA]</scope>
    <source>
        <strain evidence="2 3">DSM 26407</strain>
    </source>
</reference>
<dbReference type="InterPro" id="IPR021735">
    <property type="entry name" value="DUF3306"/>
</dbReference>
<name>A0A369BXZ7_9GAMM</name>
<feature type="compositionally biased region" description="Low complexity" evidence="1">
    <location>
        <begin position="142"/>
        <end position="160"/>
    </location>
</feature>
<dbReference type="Pfam" id="PF11748">
    <property type="entry name" value="DUF3306"/>
    <property type="match status" value="1"/>
</dbReference>
<dbReference type="Proteomes" id="UP000252707">
    <property type="component" value="Unassembled WGS sequence"/>
</dbReference>
<evidence type="ECO:0000313" key="2">
    <source>
        <dbReference type="EMBL" id="RCX26580.1"/>
    </source>
</evidence>
<feature type="compositionally biased region" description="Acidic residues" evidence="1">
    <location>
        <begin position="174"/>
        <end position="184"/>
    </location>
</feature>
<gene>
    <name evidence="2" type="ORF">DFQ59_109109</name>
</gene>
<proteinExistence type="predicted"/>
<keyword evidence="3" id="KW-1185">Reference proteome</keyword>
<protein>
    <submittedName>
        <fullName evidence="2">Uncharacterized protein DUF3306</fullName>
    </submittedName>
</protein>
<feature type="region of interest" description="Disordered" evidence="1">
    <location>
        <begin position="1"/>
        <end position="70"/>
    </location>
</feature>
<sequence>MKDEPGTVTGPPAEGDFLDRWSRRKLAAARPSPEPAAPASPPGEPGAEGATAGGEAGLPPLESLDADSDYRGFLSPEVDEVLRRVALRRLFHLPAFNVTDGLDDYAEDFTQFAPLGDTVTHEMRRMLEREAERAAAAEHAGRAGVADGLPPEPAAGEAVPAPDPVSGTGPADTDHEEDETQDAV</sequence>
<organism evidence="2 3">
    <name type="scientific">Thioalbus denitrificans</name>
    <dbReference type="NCBI Taxonomy" id="547122"/>
    <lineage>
        <taxon>Bacteria</taxon>
        <taxon>Pseudomonadati</taxon>
        <taxon>Pseudomonadota</taxon>
        <taxon>Gammaproteobacteria</taxon>
        <taxon>Chromatiales</taxon>
        <taxon>Ectothiorhodospiraceae</taxon>
        <taxon>Thioalbus</taxon>
    </lineage>
</organism>
<evidence type="ECO:0000256" key="1">
    <source>
        <dbReference type="SAM" id="MobiDB-lite"/>
    </source>
</evidence>
<dbReference type="EMBL" id="QPJY01000009">
    <property type="protein sequence ID" value="RCX26580.1"/>
    <property type="molecule type" value="Genomic_DNA"/>
</dbReference>
<dbReference type="RefSeq" id="WP_170142188.1">
    <property type="nucleotide sequence ID" value="NZ_QPJY01000009.1"/>
</dbReference>
<evidence type="ECO:0000313" key="3">
    <source>
        <dbReference type="Proteomes" id="UP000252707"/>
    </source>
</evidence>
<feature type="compositionally biased region" description="Basic and acidic residues" evidence="1">
    <location>
        <begin position="130"/>
        <end position="141"/>
    </location>
</feature>
<feature type="compositionally biased region" description="Pro residues" evidence="1">
    <location>
        <begin position="32"/>
        <end position="44"/>
    </location>
</feature>
<feature type="region of interest" description="Disordered" evidence="1">
    <location>
        <begin position="130"/>
        <end position="184"/>
    </location>
</feature>
<accession>A0A369BXZ7</accession>